<dbReference type="GO" id="GO:0006260">
    <property type="term" value="P:DNA replication"/>
    <property type="evidence" value="ECO:0007669"/>
    <property type="project" value="UniProtKB-KW"/>
</dbReference>
<evidence type="ECO:0000256" key="1">
    <source>
        <dbReference type="ARBA" id="ARBA00022705"/>
    </source>
</evidence>
<dbReference type="Pfam" id="PF00004">
    <property type="entry name" value="AAA"/>
    <property type="match status" value="1"/>
</dbReference>
<evidence type="ECO:0000313" key="4">
    <source>
        <dbReference type="Proteomes" id="UP001603857"/>
    </source>
</evidence>
<dbReference type="InterPro" id="IPR003959">
    <property type="entry name" value="ATPase_AAA_core"/>
</dbReference>
<organism evidence="3 4">
    <name type="scientific">Flemingia macrophylla</name>
    <dbReference type="NCBI Taxonomy" id="520843"/>
    <lineage>
        <taxon>Eukaryota</taxon>
        <taxon>Viridiplantae</taxon>
        <taxon>Streptophyta</taxon>
        <taxon>Embryophyta</taxon>
        <taxon>Tracheophyta</taxon>
        <taxon>Spermatophyta</taxon>
        <taxon>Magnoliopsida</taxon>
        <taxon>eudicotyledons</taxon>
        <taxon>Gunneridae</taxon>
        <taxon>Pentapetalae</taxon>
        <taxon>rosids</taxon>
        <taxon>fabids</taxon>
        <taxon>Fabales</taxon>
        <taxon>Fabaceae</taxon>
        <taxon>Papilionoideae</taxon>
        <taxon>50 kb inversion clade</taxon>
        <taxon>NPAAA clade</taxon>
        <taxon>indigoferoid/millettioid clade</taxon>
        <taxon>Phaseoleae</taxon>
        <taxon>Flemingia</taxon>
    </lineage>
</organism>
<dbReference type="PANTHER" id="PTHR23389:SF6">
    <property type="entry name" value="REPLICATION FACTOR C SUBUNIT 1"/>
    <property type="match status" value="1"/>
</dbReference>
<dbReference type="AlphaFoldDB" id="A0ABD1LHP7"/>
<gene>
    <name evidence="3" type="ORF">Fmac_027257</name>
</gene>
<reference evidence="3 4" key="1">
    <citation type="submission" date="2024-08" db="EMBL/GenBank/DDBJ databases">
        <title>Insights into the chromosomal genome structure of Flemingia macrophylla.</title>
        <authorList>
            <person name="Ding Y."/>
            <person name="Zhao Y."/>
            <person name="Bi W."/>
            <person name="Wu M."/>
            <person name="Zhao G."/>
            <person name="Gong Y."/>
            <person name="Li W."/>
            <person name="Zhang P."/>
        </authorList>
    </citation>
    <scope>NUCLEOTIDE SEQUENCE [LARGE SCALE GENOMIC DNA]</scope>
    <source>
        <strain evidence="3">DYQJB</strain>
        <tissue evidence="3">Leaf</tissue>
    </source>
</reference>
<dbReference type="InterPro" id="IPR027417">
    <property type="entry name" value="P-loop_NTPase"/>
</dbReference>
<keyword evidence="1" id="KW-0235">DNA replication</keyword>
<protein>
    <recommendedName>
        <fullName evidence="2">ATPase AAA-type core domain-containing protein</fullName>
    </recommendedName>
</protein>
<proteinExistence type="predicted"/>
<name>A0ABD1LHP7_9FABA</name>
<evidence type="ECO:0000259" key="2">
    <source>
        <dbReference type="Pfam" id="PF00004"/>
    </source>
</evidence>
<sequence length="222" mass="24315">MEDIYGMKLNGKDILGMLGPDFLISKFFFFAGQPVSPLFGGTGRYFQPIFLRRVCPPYPVFDESKVEVPEGAPDCLVGLTFVISGTLDRTSFLSEEGLFDMIRASKPAKASLQEDKKPVNKAVTVASRSKVSSKSQVKGYTTSNWLKTWNEQFLDTVNKKQGKKQNDSGAKRAILLCGTPGIGKTTSAKLVCQELGFQAIEMAKKLMDVAKAEGLQVNEVIS</sequence>
<dbReference type="SUPFAM" id="SSF52540">
    <property type="entry name" value="P-loop containing nucleoside triphosphate hydrolases"/>
    <property type="match status" value="1"/>
</dbReference>
<keyword evidence="4" id="KW-1185">Reference proteome</keyword>
<dbReference type="PANTHER" id="PTHR23389">
    <property type="entry name" value="CHROMOSOME TRANSMISSION FIDELITY FACTOR 18"/>
    <property type="match status" value="1"/>
</dbReference>
<feature type="domain" description="ATPase AAA-type core" evidence="2">
    <location>
        <begin position="174"/>
        <end position="204"/>
    </location>
</feature>
<evidence type="ECO:0000313" key="3">
    <source>
        <dbReference type="EMBL" id="KAL2322878.1"/>
    </source>
</evidence>
<accession>A0ABD1LHP7</accession>
<dbReference type="Gene3D" id="3.40.50.300">
    <property type="entry name" value="P-loop containing nucleotide triphosphate hydrolases"/>
    <property type="match status" value="1"/>
</dbReference>
<dbReference type="EMBL" id="JBGMDY010000009">
    <property type="protein sequence ID" value="KAL2322878.1"/>
    <property type="molecule type" value="Genomic_DNA"/>
</dbReference>
<comment type="caution">
    <text evidence="3">The sequence shown here is derived from an EMBL/GenBank/DDBJ whole genome shotgun (WGS) entry which is preliminary data.</text>
</comment>
<dbReference type="Proteomes" id="UP001603857">
    <property type="component" value="Unassembled WGS sequence"/>
</dbReference>